<dbReference type="PANTHER" id="PTHR12231:SF253">
    <property type="entry name" value="DPR-INTERACTING PROTEIN ETA, ISOFORM B-RELATED"/>
    <property type="match status" value="1"/>
</dbReference>
<sequence length="682" mass="77006">MIEMGRQVNVAQMEVNLARTRDRLASNQVELARALLQQHRYAEQSMSINKIKEQEQLGIRLANKLKRLDVNEMVTVESLSFSTSMTSSTKSLLPFVASVKDVDGNDKFVEFPIEFKKIDYSLASASKLVIQMLFGKLNSRQKRSTHDEFLGDKLGMDNGQSMCFFSHQANALFTDIINSLEFLVERTDAYFQAISSGIEEVDSLVMHSAKKSFSPTLEPQKSFSEMMQSLKDNYIDITSTTTWETILENWRVHLNVLTGGRNFTKCSGTEDCLEYFFRNLDEFYLFEYSHRALEIKQNLHEMKMVFNSLLQRHSSFTKVKEIVPIAKALLNKTKDDSVLCGTSPVIVKSSPAEVVVLIGGTVNLTCLVANSSEVEIVWIKNERVIEDMNDEVLVLRNATTQTEGAYKCAVSNNRGVTASNVSFVMVHKAPSITNHPRDVRVLVGTETLLMTCSSDGVPRPTTEWFFKPRSGKVVRLNSSNRMLIKKNLTSQDSGFYYCNVSNIHGTITSRMARLDVLEFTAGRPRIVVNLKFARCAIADFPDNDSNCTDHHYTSALQLDYAGVHNFFTEITAKMRWAWNQIERLDFSLHTNVSLSFVITSNGSDTSKRTSSDLFDTLNSISLSRYKLARDLRSFRAALLERKFIFLKKNALIVPRMGGFAARLITQKCPEGKQADENGLSLC</sequence>
<evidence type="ECO:0000313" key="7">
    <source>
        <dbReference type="Proteomes" id="UP001159427"/>
    </source>
</evidence>
<evidence type="ECO:0000256" key="1">
    <source>
        <dbReference type="ARBA" id="ARBA00022729"/>
    </source>
</evidence>
<comment type="caution">
    <text evidence="6">The sequence shown here is derived from an EMBL/GenBank/DDBJ whole genome shotgun (WGS) entry which is preliminary data.</text>
</comment>
<dbReference type="PANTHER" id="PTHR12231">
    <property type="entry name" value="CTX-RELATED TYPE I TRANSMEMBRANE PROTEIN"/>
    <property type="match status" value="1"/>
</dbReference>
<evidence type="ECO:0000259" key="5">
    <source>
        <dbReference type="PROSITE" id="PS50835"/>
    </source>
</evidence>
<name>A0ABN8N9J7_9CNID</name>
<dbReference type="PROSITE" id="PS50835">
    <property type="entry name" value="IG_LIKE"/>
    <property type="match status" value="2"/>
</dbReference>
<dbReference type="Pfam" id="PF13927">
    <property type="entry name" value="Ig_3"/>
    <property type="match status" value="2"/>
</dbReference>
<dbReference type="InterPro" id="IPR007110">
    <property type="entry name" value="Ig-like_dom"/>
</dbReference>
<evidence type="ECO:0000256" key="4">
    <source>
        <dbReference type="ARBA" id="ARBA00023319"/>
    </source>
</evidence>
<dbReference type="InterPro" id="IPR036179">
    <property type="entry name" value="Ig-like_dom_sf"/>
</dbReference>
<keyword evidence="4" id="KW-0393">Immunoglobulin domain</keyword>
<proteinExistence type="predicted"/>
<gene>
    <name evidence="6" type="ORF">PEVE_00041195</name>
</gene>
<feature type="domain" description="Ig-like" evidence="5">
    <location>
        <begin position="344"/>
        <end position="424"/>
    </location>
</feature>
<accession>A0ABN8N9J7</accession>
<reference evidence="6 7" key="1">
    <citation type="submission" date="2022-05" db="EMBL/GenBank/DDBJ databases">
        <authorList>
            <consortium name="Genoscope - CEA"/>
            <person name="William W."/>
        </authorList>
    </citation>
    <scope>NUCLEOTIDE SEQUENCE [LARGE SCALE GENOMIC DNA]</scope>
</reference>
<dbReference type="InterPro" id="IPR003598">
    <property type="entry name" value="Ig_sub2"/>
</dbReference>
<keyword evidence="2" id="KW-0677">Repeat</keyword>
<feature type="domain" description="Ig-like" evidence="5">
    <location>
        <begin position="430"/>
        <end position="515"/>
    </location>
</feature>
<dbReference type="Proteomes" id="UP001159427">
    <property type="component" value="Unassembled WGS sequence"/>
</dbReference>
<protein>
    <recommendedName>
        <fullName evidence="5">Ig-like domain-containing protein</fullName>
    </recommendedName>
</protein>
<dbReference type="SMART" id="SM00409">
    <property type="entry name" value="IG"/>
    <property type="match status" value="2"/>
</dbReference>
<keyword evidence="3" id="KW-1015">Disulfide bond</keyword>
<evidence type="ECO:0000313" key="6">
    <source>
        <dbReference type="EMBL" id="CAH3046251.1"/>
    </source>
</evidence>
<dbReference type="InterPro" id="IPR013783">
    <property type="entry name" value="Ig-like_fold"/>
</dbReference>
<feature type="non-terminal residue" evidence="6">
    <location>
        <position position="682"/>
    </location>
</feature>
<evidence type="ECO:0000256" key="3">
    <source>
        <dbReference type="ARBA" id="ARBA00023157"/>
    </source>
</evidence>
<dbReference type="SUPFAM" id="SSF48726">
    <property type="entry name" value="Immunoglobulin"/>
    <property type="match status" value="2"/>
</dbReference>
<keyword evidence="1" id="KW-0732">Signal</keyword>
<dbReference type="Gene3D" id="2.60.40.10">
    <property type="entry name" value="Immunoglobulins"/>
    <property type="match status" value="2"/>
</dbReference>
<dbReference type="SMART" id="SM00408">
    <property type="entry name" value="IGc2"/>
    <property type="match status" value="2"/>
</dbReference>
<keyword evidence="7" id="KW-1185">Reference proteome</keyword>
<dbReference type="InterPro" id="IPR003599">
    <property type="entry name" value="Ig_sub"/>
</dbReference>
<dbReference type="EMBL" id="CALNXI010000777">
    <property type="protein sequence ID" value="CAH3046251.1"/>
    <property type="molecule type" value="Genomic_DNA"/>
</dbReference>
<organism evidence="6 7">
    <name type="scientific">Porites evermanni</name>
    <dbReference type="NCBI Taxonomy" id="104178"/>
    <lineage>
        <taxon>Eukaryota</taxon>
        <taxon>Metazoa</taxon>
        <taxon>Cnidaria</taxon>
        <taxon>Anthozoa</taxon>
        <taxon>Hexacorallia</taxon>
        <taxon>Scleractinia</taxon>
        <taxon>Fungiina</taxon>
        <taxon>Poritidae</taxon>
        <taxon>Porites</taxon>
    </lineage>
</organism>
<evidence type="ECO:0000256" key="2">
    <source>
        <dbReference type="ARBA" id="ARBA00022737"/>
    </source>
</evidence>
<dbReference type="InterPro" id="IPR051170">
    <property type="entry name" value="Neural/epithelial_adhesion"/>
</dbReference>